<reference evidence="2 3" key="1">
    <citation type="journal article" date="2021" name="Sci. Rep.">
        <title>The genome of the diatom Chaetoceros tenuissimus carries an ancient integrated fragment of an extant virus.</title>
        <authorList>
            <person name="Hongo Y."/>
            <person name="Kimura K."/>
            <person name="Takaki Y."/>
            <person name="Yoshida Y."/>
            <person name="Baba S."/>
            <person name="Kobayashi G."/>
            <person name="Nagasaki K."/>
            <person name="Hano T."/>
            <person name="Tomaru Y."/>
        </authorList>
    </citation>
    <scope>NUCLEOTIDE SEQUENCE [LARGE SCALE GENOMIC DNA]</scope>
    <source>
        <strain evidence="2 3">NIES-3715</strain>
    </source>
</reference>
<evidence type="ECO:0000256" key="1">
    <source>
        <dbReference type="SAM" id="MobiDB-lite"/>
    </source>
</evidence>
<feature type="compositionally biased region" description="Polar residues" evidence="1">
    <location>
        <begin position="183"/>
        <end position="198"/>
    </location>
</feature>
<protein>
    <submittedName>
        <fullName evidence="2">Uncharacterized protein</fullName>
    </submittedName>
</protein>
<name>A0AAD3H9L0_9STRA</name>
<feature type="region of interest" description="Disordered" evidence="1">
    <location>
        <begin position="170"/>
        <end position="198"/>
    </location>
</feature>
<evidence type="ECO:0000313" key="2">
    <source>
        <dbReference type="EMBL" id="GFH55276.1"/>
    </source>
</evidence>
<evidence type="ECO:0000313" key="3">
    <source>
        <dbReference type="Proteomes" id="UP001054902"/>
    </source>
</evidence>
<dbReference type="Proteomes" id="UP001054902">
    <property type="component" value="Unassembled WGS sequence"/>
</dbReference>
<gene>
    <name evidence="2" type="ORF">CTEN210_11752</name>
</gene>
<proteinExistence type="predicted"/>
<organism evidence="2 3">
    <name type="scientific">Chaetoceros tenuissimus</name>
    <dbReference type="NCBI Taxonomy" id="426638"/>
    <lineage>
        <taxon>Eukaryota</taxon>
        <taxon>Sar</taxon>
        <taxon>Stramenopiles</taxon>
        <taxon>Ochrophyta</taxon>
        <taxon>Bacillariophyta</taxon>
        <taxon>Coscinodiscophyceae</taxon>
        <taxon>Chaetocerotophycidae</taxon>
        <taxon>Chaetocerotales</taxon>
        <taxon>Chaetocerotaceae</taxon>
        <taxon>Chaetoceros</taxon>
    </lineage>
</organism>
<dbReference type="AlphaFoldDB" id="A0AAD3H9L0"/>
<accession>A0AAD3H9L0</accession>
<dbReference type="EMBL" id="BLLK01000047">
    <property type="protein sequence ID" value="GFH55276.1"/>
    <property type="molecule type" value="Genomic_DNA"/>
</dbReference>
<comment type="caution">
    <text evidence="2">The sequence shown here is derived from an EMBL/GenBank/DDBJ whole genome shotgun (WGS) entry which is preliminary data.</text>
</comment>
<sequence length="198" mass="22780">MPTKRYKLIDSSSHIEKEENRAVLATTSTSCQQQTLNIHPSDRQHGTYFIHAVFDNVYKVLSSPSDQNLRQKMPIGFSGFACLHCQGLSRKKNGGRYFPSSLKTLSDSKKVLFPVHQHLQNCEKCPEEIKKDLQTLMSVHEEERLNLPRGSQTCYYLAVWQAIHGSPPPDLAKKYKKKRDQETQSSQAPMMSQQYHHY</sequence>
<keyword evidence="3" id="KW-1185">Reference proteome</keyword>